<evidence type="ECO:0000256" key="1">
    <source>
        <dbReference type="SAM" id="MobiDB-lite"/>
    </source>
</evidence>
<proteinExistence type="predicted"/>
<dbReference type="Proteomes" id="UP000219338">
    <property type="component" value="Unassembled WGS sequence"/>
</dbReference>
<evidence type="ECO:0000313" key="2">
    <source>
        <dbReference type="EMBL" id="SJL17719.1"/>
    </source>
</evidence>
<accession>A0A284S9Q2</accession>
<keyword evidence="3" id="KW-1185">Reference proteome</keyword>
<organism evidence="2 3">
    <name type="scientific">Armillaria ostoyae</name>
    <name type="common">Armillaria root rot fungus</name>
    <dbReference type="NCBI Taxonomy" id="47428"/>
    <lineage>
        <taxon>Eukaryota</taxon>
        <taxon>Fungi</taxon>
        <taxon>Dikarya</taxon>
        <taxon>Basidiomycota</taxon>
        <taxon>Agaricomycotina</taxon>
        <taxon>Agaricomycetes</taxon>
        <taxon>Agaricomycetidae</taxon>
        <taxon>Agaricales</taxon>
        <taxon>Marasmiineae</taxon>
        <taxon>Physalacriaceae</taxon>
        <taxon>Armillaria</taxon>
    </lineage>
</organism>
<reference evidence="3" key="1">
    <citation type="journal article" date="2017" name="Nat. Ecol. Evol.">
        <title>Genome expansion and lineage-specific genetic innovations in the forest pathogenic fungi Armillaria.</title>
        <authorList>
            <person name="Sipos G."/>
            <person name="Prasanna A.N."/>
            <person name="Walter M.C."/>
            <person name="O'Connor E."/>
            <person name="Balint B."/>
            <person name="Krizsan K."/>
            <person name="Kiss B."/>
            <person name="Hess J."/>
            <person name="Varga T."/>
            <person name="Slot J."/>
            <person name="Riley R."/>
            <person name="Boka B."/>
            <person name="Rigling D."/>
            <person name="Barry K."/>
            <person name="Lee J."/>
            <person name="Mihaltcheva S."/>
            <person name="LaButti K."/>
            <person name="Lipzen A."/>
            <person name="Waldron R."/>
            <person name="Moloney N.M."/>
            <person name="Sperisen C."/>
            <person name="Kredics L."/>
            <person name="Vagvoelgyi C."/>
            <person name="Patrignani A."/>
            <person name="Fitzpatrick D."/>
            <person name="Nagy I."/>
            <person name="Doyle S."/>
            <person name="Anderson J.B."/>
            <person name="Grigoriev I.V."/>
            <person name="Gueldener U."/>
            <person name="Muensterkoetter M."/>
            <person name="Nagy L.G."/>
        </authorList>
    </citation>
    <scope>NUCLEOTIDE SEQUENCE [LARGE SCALE GENOMIC DNA]</scope>
    <source>
        <strain evidence="3">C18/9</strain>
    </source>
</reference>
<dbReference type="OrthoDB" id="10586219at2759"/>
<name>A0A284S9Q2_ARMOS</name>
<dbReference type="AlphaFoldDB" id="A0A284S9Q2"/>
<sequence length="142" mass="15349">MVSDRSVCSPLKSILNEFSDAPETPVGLALATVTSLSFQALSDRIIQAHVNISNTAACTFACPPKPVALVQLHANEFMTVFHPCEVASFNRPYDQPGSKDTWDPLTHESLTPLTRCYPSERTPSLPNHIGSGSRNANARGRG</sequence>
<gene>
    <name evidence="2" type="ORF">ARMOST_21280</name>
</gene>
<evidence type="ECO:0000313" key="3">
    <source>
        <dbReference type="Proteomes" id="UP000219338"/>
    </source>
</evidence>
<protein>
    <submittedName>
        <fullName evidence="2">Uncharacterized protein</fullName>
    </submittedName>
</protein>
<dbReference type="EMBL" id="FUEG01000047">
    <property type="protein sequence ID" value="SJL17719.1"/>
    <property type="molecule type" value="Genomic_DNA"/>
</dbReference>
<feature type="region of interest" description="Disordered" evidence="1">
    <location>
        <begin position="120"/>
        <end position="142"/>
    </location>
</feature>
<feature type="compositionally biased region" description="Polar residues" evidence="1">
    <location>
        <begin position="121"/>
        <end position="136"/>
    </location>
</feature>